<dbReference type="Gene3D" id="3.30.530.20">
    <property type="match status" value="1"/>
</dbReference>
<feature type="compositionally biased region" description="Polar residues" evidence="1">
    <location>
        <begin position="1"/>
        <end position="10"/>
    </location>
</feature>
<dbReference type="RefSeq" id="WP_062134786.1">
    <property type="nucleotide sequence ID" value="NZ_BMUJ01000012.1"/>
</dbReference>
<protein>
    <submittedName>
        <fullName evidence="3">SRPBCC family protein</fullName>
    </submittedName>
</protein>
<feature type="region of interest" description="Disordered" evidence="1">
    <location>
        <begin position="1"/>
        <end position="24"/>
    </location>
</feature>
<feature type="region of interest" description="Disordered" evidence="1">
    <location>
        <begin position="282"/>
        <end position="410"/>
    </location>
</feature>
<dbReference type="InterPro" id="IPR023393">
    <property type="entry name" value="START-like_dom_sf"/>
</dbReference>
<proteinExistence type="predicted"/>
<evidence type="ECO:0000313" key="3">
    <source>
        <dbReference type="EMBL" id="MFC6505734.1"/>
    </source>
</evidence>
<evidence type="ECO:0000259" key="2">
    <source>
        <dbReference type="Pfam" id="PF03364"/>
    </source>
</evidence>
<dbReference type="Proteomes" id="UP001596321">
    <property type="component" value="Unassembled WGS sequence"/>
</dbReference>
<dbReference type="InterPro" id="IPR047137">
    <property type="entry name" value="ORF3"/>
</dbReference>
<dbReference type="Pfam" id="PF03364">
    <property type="entry name" value="Polyketide_cyc"/>
    <property type="match status" value="1"/>
</dbReference>
<feature type="compositionally biased region" description="Basic and acidic residues" evidence="1">
    <location>
        <begin position="395"/>
        <end position="410"/>
    </location>
</feature>
<evidence type="ECO:0000256" key="1">
    <source>
        <dbReference type="SAM" id="MobiDB-lite"/>
    </source>
</evidence>
<gene>
    <name evidence="3" type="ORF">ACFQFF_30810</name>
</gene>
<sequence>MSDTLGSAASTAGKAARKNPLADVAQSEAADRLKAEVQDYLAAQVTRLLTGVGTKLGETTGKLNDIAEGNSPGFAKLALDGGRKLAEGKSPMRAAFEVGAGKVKDNVAGAFKDLVGGKGRKKGGGGQKPTVIIEYVDVGVPLRTAYDQWTQYQDFSTFAKGVKSANRADDTSSDWQLKVFWSNRSWKAKTTEQVPDDRISWTSEGAKGTTKGVVSFHKLADSLTRVILVIEYYPKGFFEKTGNLWRAQGRRARLDLKNYVRHITLKGEADDGWRGEIRDGEVVRSHEDAVAQEQEEEHSEAEERPDDEERPEDEERAEDEEGPEGEYEEEPEGEYDEEPPQDEDDEEDPEAEYEDEPEAEDEPEDEYDEEPEPEGGYEEEDDEEAAADADAEDEYAPRDDYEDADRGSRR</sequence>
<dbReference type="PANTHER" id="PTHR33824">
    <property type="entry name" value="POLYKETIDE CYCLASE/DEHYDRASE AND LIPID TRANSPORT SUPERFAMILY PROTEIN"/>
    <property type="match status" value="1"/>
</dbReference>
<dbReference type="CDD" id="cd07817">
    <property type="entry name" value="SRPBCC_8"/>
    <property type="match status" value="1"/>
</dbReference>
<dbReference type="SUPFAM" id="SSF55961">
    <property type="entry name" value="Bet v1-like"/>
    <property type="match status" value="1"/>
</dbReference>
<reference evidence="4" key="1">
    <citation type="journal article" date="2019" name="Int. J. Syst. Evol. Microbiol.">
        <title>The Global Catalogue of Microorganisms (GCM) 10K type strain sequencing project: providing services to taxonomists for standard genome sequencing and annotation.</title>
        <authorList>
            <consortium name="The Broad Institute Genomics Platform"/>
            <consortium name="The Broad Institute Genome Sequencing Center for Infectious Disease"/>
            <person name="Wu L."/>
            <person name="Ma J."/>
        </authorList>
    </citation>
    <scope>NUCLEOTIDE SEQUENCE [LARGE SCALE GENOMIC DNA]</scope>
    <source>
        <strain evidence="4">JCM 4504</strain>
    </source>
</reference>
<evidence type="ECO:0000313" key="4">
    <source>
        <dbReference type="Proteomes" id="UP001596321"/>
    </source>
</evidence>
<dbReference type="PANTHER" id="PTHR33824:SF7">
    <property type="entry name" value="POLYKETIDE CYCLASE_DEHYDRASE AND LIPID TRANSPORT SUPERFAMILY PROTEIN"/>
    <property type="match status" value="1"/>
</dbReference>
<accession>A0ABW1Y556</accession>
<feature type="domain" description="Coenzyme Q-binding protein COQ10 START" evidence="2">
    <location>
        <begin position="138"/>
        <end position="258"/>
    </location>
</feature>
<dbReference type="EMBL" id="JBHSUW010000001">
    <property type="protein sequence ID" value="MFC6505734.1"/>
    <property type="molecule type" value="Genomic_DNA"/>
</dbReference>
<dbReference type="InterPro" id="IPR005031">
    <property type="entry name" value="COQ10_START"/>
</dbReference>
<keyword evidence="4" id="KW-1185">Reference proteome</keyword>
<feature type="compositionally biased region" description="Acidic residues" evidence="1">
    <location>
        <begin position="293"/>
        <end position="394"/>
    </location>
</feature>
<comment type="caution">
    <text evidence="3">The sequence shown here is derived from an EMBL/GenBank/DDBJ whole genome shotgun (WGS) entry which is preliminary data.</text>
</comment>
<organism evidence="3 4">
    <name type="scientific">Streptomyces plicatus</name>
    <dbReference type="NCBI Taxonomy" id="1922"/>
    <lineage>
        <taxon>Bacteria</taxon>
        <taxon>Bacillati</taxon>
        <taxon>Actinomycetota</taxon>
        <taxon>Actinomycetes</taxon>
        <taxon>Kitasatosporales</taxon>
        <taxon>Streptomycetaceae</taxon>
        <taxon>Streptomyces</taxon>
        <taxon>Streptomyces rochei group</taxon>
    </lineage>
</organism>
<name>A0ABW1Y556_STRPL</name>